<accession>A0ABV7HXD2</accession>
<dbReference type="EMBL" id="JBHRTG010000007">
    <property type="protein sequence ID" value="MFC3163077.1"/>
    <property type="molecule type" value="Genomic_DNA"/>
</dbReference>
<evidence type="ECO:0000313" key="2">
    <source>
        <dbReference type="Proteomes" id="UP001595647"/>
    </source>
</evidence>
<sequence>MAEAVAFAGANMLLKAPAGQEETVSELHTFTNGNCSVSCWQLSAEEREEVARTGRLFLSVLSGRSQPPVYLGGEEEVRAIVADYGGVWQRGSGR</sequence>
<reference evidence="2" key="1">
    <citation type="journal article" date="2019" name="Int. J. Syst. Evol. Microbiol.">
        <title>The Global Catalogue of Microorganisms (GCM) 10K type strain sequencing project: providing services to taxonomists for standard genome sequencing and annotation.</title>
        <authorList>
            <consortium name="The Broad Institute Genomics Platform"/>
            <consortium name="The Broad Institute Genome Sequencing Center for Infectious Disease"/>
            <person name="Wu L."/>
            <person name="Ma J."/>
        </authorList>
    </citation>
    <scope>NUCLEOTIDE SEQUENCE [LARGE SCALE GENOMIC DNA]</scope>
    <source>
        <strain evidence="2">KCTC 52231</strain>
    </source>
</reference>
<gene>
    <name evidence="1" type="ORF">ACFOHV_07270</name>
</gene>
<organism evidence="1 2">
    <name type="scientific">Ciceribacter thiooxidans</name>
    <dbReference type="NCBI Taxonomy" id="1969821"/>
    <lineage>
        <taxon>Bacteria</taxon>
        <taxon>Pseudomonadati</taxon>
        <taxon>Pseudomonadota</taxon>
        <taxon>Alphaproteobacteria</taxon>
        <taxon>Hyphomicrobiales</taxon>
        <taxon>Rhizobiaceae</taxon>
        <taxon>Ciceribacter</taxon>
    </lineage>
</organism>
<protein>
    <submittedName>
        <fullName evidence="1">Uncharacterized protein</fullName>
    </submittedName>
</protein>
<proteinExistence type="predicted"/>
<evidence type="ECO:0000313" key="1">
    <source>
        <dbReference type="EMBL" id="MFC3163077.1"/>
    </source>
</evidence>
<dbReference type="Proteomes" id="UP001595647">
    <property type="component" value="Unassembled WGS sequence"/>
</dbReference>
<name>A0ABV7HXD2_9HYPH</name>
<keyword evidence="2" id="KW-1185">Reference proteome</keyword>
<comment type="caution">
    <text evidence="1">The sequence shown here is derived from an EMBL/GenBank/DDBJ whole genome shotgun (WGS) entry which is preliminary data.</text>
</comment>
<dbReference type="RefSeq" id="WP_182305410.1">
    <property type="nucleotide sequence ID" value="NZ_CP059896.1"/>
</dbReference>